<dbReference type="RefSeq" id="XP_064684957.1">
    <property type="nucleotide sequence ID" value="XM_064821037.1"/>
</dbReference>
<dbReference type="Proteomes" id="UP001304243">
    <property type="component" value="Unassembled WGS sequence"/>
</dbReference>
<evidence type="ECO:0000256" key="8">
    <source>
        <dbReference type="SAM" id="MobiDB-lite"/>
    </source>
</evidence>
<feature type="domain" description="FYVE-type" evidence="10">
    <location>
        <begin position="423"/>
        <end position="498"/>
    </location>
</feature>
<comment type="caution">
    <text evidence="11">The sequence shown here is derived from an EMBL/GenBank/DDBJ whole genome shotgun (WGS) entry which is preliminary data.</text>
</comment>
<evidence type="ECO:0000313" key="11">
    <source>
        <dbReference type="EMBL" id="KAK4518291.1"/>
    </source>
</evidence>
<sequence length="611" mass="68448">MTTTAAAASNLNDTLLYNNVNLHRSVASGQLTLVQRLIADGCDPNLPHVTTGLRPIHFAASRGHVDLVKYLVETSQCQVDATDKEGETALLKAAYAGHLSVVMYLVKKANANYLHQDRDGWTALHNACSFGSVPMTEFLLNQPLINVNVASKKGHTPLMNAASKGHVDIVIRLLQGSHANPMLKNKFGETAYDVAAAAGEAYLCQVLEKYEMQYGLINTPLDFHVTIPVLLLEVVADNSSYISLFGKPITKWYHHDQVIQNKSKVALPNTSWFWLSDWTIDYTFPDLSYDGWSSEETDSSGWIKKRRWVRIMKKAIEISTEEEENDLHDQSMSNANSDSSSDSDDNHSLDLSQHSTSTTFESKTCTSVSTTMTKAQSIFIGCSTLPQPLLQEQMSADNIHQIIPVDQVEEQQQDNTLLSWESNDQALDCRRCHRWFNFITRRHHCRKCGQVICDRCSANRAFLPSNQIIQPPHATHLDQEHCSQQPQRICDTCVDIVVCEISRNTKRRASSIMSECPVCSRRLGEMHTEEQEEHVQACLSKDASKINAGGIRYVVYKLTPSSTLIGQECVICFEEFESGDTITRLNCMCSYHGHCIGSWFAKGKECPIHSQ</sequence>
<dbReference type="InterPro" id="IPR000306">
    <property type="entry name" value="Znf_FYVE"/>
</dbReference>
<dbReference type="PROSITE" id="PS50178">
    <property type="entry name" value="ZF_FYVE"/>
    <property type="match status" value="1"/>
</dbReference>
<dbReference type="Pfam" id="PF01363">
    <property type="entry name" value="FYVE"/>
    <property type="match status" value="1"/>
</dbReference>
<dbReference type="GO" id="GO:0008270">
    <property type="term" value="F:zinc ion binding"/>
    <property type="evidence" value="ECO:0007669"/>
    <property type="project" value="UniProtKB-KW"/>
</dbReference>
<evidence type="ECO:0000256" key="6">
    <source>
        <dbReference type="PROSITE-ProRule" id="PRU00023"/>
    </source>
</evidence>
<proteinExistence type="predicted"/>
<dbReference type="PROSITE" id="PS50089">
    <property type="entry name" value="ZF_RING_2"/>
    <property type="match status" value="1"/>
</dbReference>
<keyword evidence="1" id="KW-0479">Metal-binding</keyword>
<evidence type="ECO:0000256" key="4">
    <source>
        <dbReference type="ARBA" id="ARBA00022833"/>
    </source>
</evidence>
<dbReference type="PROSITE" id="PS50088">
    <property type="entry name" value="ANK_REPEAT"/>
    <property type="match status" value="2"/>
</dbReference>
<dbReference type="AlphaFoldDB" id="A0AAN7DNF1"/>
<dbReference type="InterPro" id="IPR013083">
    <property type="entry name" value="Znf_RING/FYVE/PHD"/>
</dbReference>
<dbReference type="SUPFAM" id="SSF57903">
    <property type="entry name" value="FYVE/PHD zinc finger"/>
    <property type="match status" value="1"/>
</dbReference>
<dbReference type="GeneID" id="89945345"/>
<dbReference type="SMART" id="SM00248">
    <property type="entry name" value="ANK"/>
    <property type="match status" value="5"/>
</dbReference>
<keyword evidence="2" id="KW-0677">Repeat</keyword>
<evidence type="ECO:0000256" key="5">
    <source>
        <dbReference type="ARBA" id="ARBA00023043"/>
    </source>
</evidence>
<evidence type="ECO:0000256" key="3">
    <source>
        <dbReference type="ARBA" id="ARBA00022771"/>
    </source>
</evidence>
<accession>A0AAN7DNF1</accession>
<evidence type="ECO:0000313" key="12">
    <source>
        <dbReference type="Proteomes" id="UP001304243"/>
    </source>
</evidence>
<dbReference type="InterPro" id="IPR036770">
    <property type="entry name" value="Ankyrin_rpt-contain_sf"/>
</dbReference>
<keyword evidence="12" id="KW-1185">Reference proteome</keyword>
<gene>
    <name evidence="11" type="ORF">ATC70_001643</name>
</gene>
<keyword evidence="5 6" id="KW-0040">ANK repeat</keyword>
<dbReference type="InterPro" id="IPR017455">
    <property type="entry name" value="Znf_FYVE-rel"/>
</dbReference>
<dbReference type="SUPFAM" id="SSF57850">
    <property type="entry name" value="RING/U-box"/>
    <property type="match status" value="1"/>
</dbReference>
<dbReference type="InterPro" id="IPR011011">
    <property type="entry name" value="Znf_FYVE_PHD"/>
</dbReference>
<dbReference type="Pfam" id="PF13639">
    <property type="entry name" value="zf-RING_2"/>
    <property type="match status" value="1"/>
</dbReference>
<dbReference type="Pfam" id="PF12796">
    <property type="entry name" value="Ank_2"/>
    <property type="match status" value="2"/>
</dbReference>
<organism evidence="11 12">
    <name type="scientific">Mucor velutinosus</name>
    <dbReference type="NCBI Taxonomy" id="708070"/>
    <lineage>
        <taxon>Eukaryota</taxon>
        <taxon>Fungi</taxon>
        <taxon>Fungi incertae sedis</taxon>
        <taxon>Mucoromycota</taxon>
        <taxon>Mucoromycotina</taxon>
        <taxon>Mucoromycetes</taxon>
        <taxon>Mucorales</taxon>
        <taxon>Mucorineae</taxon>
        <taxon>Mucoraceae</taxon>
        <taxon>Mucor</taxon>
    </lineage>
</organism>
<dbReference type="InterPro" id="IPR001841">
    <property type="entry name" value="Znf_RING"/>
</dbReference>
<dbReference type="InterPro" id="IPR002110">
    <property type="entry name" value="Ankyrin_rpt"/>
</dbReference>
<dbReference type="SUPFAM" id="SSF48403">
    <property type="entry name" value="Ankyrin repeat"/>
    <property type="match status" value="1"/>
</dbReference>
<evidence type="ECO:0000256" key="2">
    <source>
        <dbReference type="ARBA" id="ARBA00022737"/>
    </source>
</evidence>
<keyword evidence="3 7" id="KW-0863">Zinc-finger</keyword>
<dbReference type="CDD" id="cd16489">
    <property type="entry name" value="mRING-CH-C4HC2H_ZNRF"/>
    <property type="match status" value="1"/>
</dbReference>
<dbReference type="Gene3D" id="1.25.40.20">
    <property type="entry name" value="Ankyrin repeat-containing domain"/>
    <property type="match status" value="3"/>
</dbReference>
<protein>
    <submittedName>
        <fullName evidence="11">Uncharacterized protein</fullName>
    </submittedName>
</protein>
<dbReference type="PANTHER" id="PTHR24198">
    <property type="entry name" value="ANKYRIN REPEAT AND PROTEIN KINASE DOMAIN-CONTAINING PROTEIN"/>
    <property type="match status" value="1"/>
</dbReference>
<dbReference type="SMART" id="SM00184">
    <property type="entry name" value="RING"/>
    <property type="match status" value="1"/>
</dbReference>
<evidence type="ECO:0000256" key="1">
    <source>
        <dbReference type="ARBA" id="ARBA00022723"/>
    </source>
</evidence>
<dbReference type="PANTHER" id="PTHR24198:SF165">
    <property type="entry name" value="ANKYRIN REPEAT-CONTAINING PROTEIN-RELATED"/>
    <property type="match status" value="1"/>
</dbReference>
<reference evidence="11 12" key="1">
    <citation type="submission" date="2022-11" db="EMBL/GenBank/DDBJ databases">
        <title>Mucor velutinosus strain NIH1002 WGS.</title>
        <authorList>
            <person name="Subramanian P."/>
            <person name="Mullikin J.C."/>
            <person name="Segre J.A."/>
            <person name="Zelazny A.M."/>
        </authorList>
    </citation>
    <scope>NUCLEOTIDE SEQUENCE [LARGE SCALE GENOMIC DNA]</scope>
    <source>
        <strain evidence="11 12">NIH1002</strain>
    </source>
</reference>
<keyword evidence="4" id="KW-0862">Zinc</keyword>
<dbReference type="Gene3D" id="3.30.40.10">
    <property type="entry name" value="Zinc/RING finger domain, C3HC4 (zinc finger)"/>
    <property type="match status" value="2"/>
</dbReference>
<feature type="domain" description="RING-type" evidence="9">
    <location>
        <begin position="569"/>
        <end position="610"/>
    </location>
</feature>
<dbReference type="EMBL" id="JASEJX010000013">
    <property type="protein sequence ID" value="KAK4518291.1"/>
    <property type="molecule type" value="Genomic_DNA"/>
</dbReference>
<evidence type="ECO:0000259" key="10">
    <source>
        <dbReference type="PROSITE" id="PS50178"/>
    </source>
</evidence>
<evidence type="ECO:0000259" key="9">
    <source>
        <dbReference type="PROSITE" id="PS50089"/>
    </source>
</evidence>
<dbReference type="PROSITE" id="PS50297">
    <property type="entry name" value="ANK_REP_REGION"/>
    <property type="match status" value="2"/>
</dbReference>
<name>A0AAN7DNF1_9FUNG</name>
<feature type="region of interest" description="Disordered" evidence="8">
    <location>
        <begin position="321"/>
        <end position="355"/>
    </location>
</feature>
<feature type="repeat" description="ANK" evidence="6">
    <location>
        <begin position="51"/>
        <end position="73"/>
    </location>
</feature>
<dbReference type="SMART" id="SM00064">
    <property type="entry name" value="FYVE"/>
    <property type="match status" value="1"/>
</dbReference>
<feature type="repeat" description="ANK" evidence="6">
    <location>
        <begin position="153"/>
        <end position="186"/>
    </location>
</feature>
<evidence type="ECO:0000256" key="7">
    <source>
        <dbReference type="PROSITE-ProRule" id="PRU00175"/>
    </source>
</evidence>
<feature type="compositionally biased region" description="Low complexity" evidence="8">
    <location>
        <begin position="330"/>
        <end position="340"/>
    </location>
</feature>